<evidence type="ECO:0000256" key="1">
    <source>
        <dbReference type="SAM" id="MobiDB-lite"/>
    </source>
</evidence>
<protein>
    <recommendedName>
        <fullName evidence="2">Gliding motility protein SprA N-terminal domain-containing protein</fullName>
    </recommendedName>
</protein>
<feature type="region of interest" description="Disordered" evidence="1">
    <location>
        <begin position="100"/>
        <end position="131"/>
    </location>
</feature>
<sequence>FIEIWVNGNEGELNIDLGSISEDVNGNTVYDTEDDRSDGFGNKLLDVNEDTGIDQIMDVDEVGFDPISKFPLPYDATSNPDPHGDNFEFDQSAGRSGRFDEIDYGRINGTENNANDPDVGRRPNSEDTNNSGFLDLSNNFYRYRINISPDHEDTAFVAGGDLNRGNWSAKSSWRLYRIPLIPIGLNTAFNGQIGTPSFALIEATRIFITDVEDQITIRLGSIQMVGNRWQEDPNGSIIDSLGQAISIDELTENAETFNASVKNTFDNPDDYRPPPGAIVEID</sequence>
<gene>
    <name evidence="3" type="ORF">METZ01_LOCUS402642</name>
</gene>
<accession>A0A382VV92</accession>
<feature type="domain" description="Gliding motility protein SprA N-terminal" evidence="2">
    <location>
        <begin position="110"/>
        <end position="233"/>
    </location>
</feature>
<dbReference type="AlphaFoldDB" id="A0A382VV92"/>
<feature type="non-terminal residue" evidence="3">
    <location>
        <position position="282"/>
    </location>
</feature>
<dbReference type="InterPro" id="IPR025684">
    <property type="entry name" value="SprA_N_dom"/>
</dbReference>
<evidence type="ECO:0000313" key="3">
    <source>
        <dbReference type="EMBL" id="SVD49788.1"/>
    </source>
</evidence>
<evidence type="ECO:0000259" key="2">
    <source>
        <dbReference type="Pfam" id="PF14349"/>
    </source>
</evidence>
<name>A0A382VV92_9ZZZZ</name>
<feature type="non-terminal residue" evidence="3">
    <location>
        <position position="1"/>
    </location>
</feature>
<dbReference type="EMBL" id="UINC01154478">
    <property type="protein sequence ID" value="SVD49788.1"/>
    <property type="molecule type" value="Genomic_DNA"/>
</dbReference>
<reference evidence="3" key="1">
    <citation type="submission" date="2018-05" db="EMBL/GenBank/DDBJ databases">
        <authorList>
            <person name="Lanie J.A."/>
            <person name="Ng W.-L."/>
            <person name="Kazmierczak K.M."/>
            <person name="Andrzejewski T.M."/>
            <person name="Davidsen T.M."/>
            <person name="Wayne K.J."/>
            <person name="Tettelin H."/>
            <person name="Glass J.I."/>
            <person name="Rusch D."/>
            <person name="Podicherti R."/>
            <person name="Tsui H.-C.T."/>
            <person name="Winkler M.E."/>
        </authorList>
    </citation>
    <scope>NUCLEOTIDE SEQUENCE</scope>
</reference>
<dbReference type="Pfam" id="PF14349">
    <property type="entry name" value="SprA_N"/>
    <property type="match status" value="1"/>
</dbReference>
<organism evidence="3">
    <name type="scientific">marine metagenome</name>
    <dbReference type="NCBI Taxonomy" id="408172"/>
    <lineage>
        <taxon>unclassified sequences</taxon>
        <taxon>metagenomes</taxon>
        <taxon>ecological metagenomes</taxon>
    </lineage>
</organism>
<proteinExistence type="predicted"/>